<accession>A0A2N9L5M2</accession>
<evidence type="ECO:0000313" key="2">
    <source>
        <dbReference type="Proteomes" id="UP000239735"/>
    </source>
</evidence>
<name>A0A2N9L5M2_9BACT</name>
<dbReference type="Pfam" id="PF19459">
    <property type="entry name" value="DUF5996"/>
    <property type="match status" value="1"/>
</dbReference>
<evidence type="ECO:0008006" key="3">
    <source>
        <dbReference type="Google" id="ProtNLM"/>
    </source>
</evidence>
<proteinExistence type="predicted"/>
<reference evidence="2" key="1">
    <citation type="submission" date="2018-02" db="EMBL/GenBank/DDBJ databases">
        <authorList>
            <person name="Hausmann B."/>
        </authorList>
    </citation>
    <scope>NUCLEOTIDE SEQUENCE [LARGE SCALE GENOMIC DNA]</scope>
    <source>
        <strain evidence="2">Peat soil MAG SbA5</strain>
    </source>
</reference>
<organism evidence="1 2">
    <name type="scientific">Candidatus Sulfuritelmatomonas gaucii</name>
    <dbReference type="NCBI Taxonomy" id="2043161"/>
    <lineage>
        <taxon>Bacteria</taxon>
        <taxon>Pseudomonadati</taxon>
        <taxon>Acidobacteriota</taxon>
        <taxon>Terriglobia</taxon>
        <taxon>Terriglobales</taxon>
        <taxon>Acidobacteriaceae</taxon>
        <taxon>Candidatus Sulfuritelmatomonas</taxon>
    </lineage>
</organism>
<dbReference type="EMBL" id="OKRB01000068">
    <property type="protein sequence ID" value="SPE18550.1"/>
    <property type="molecule type" value="Genomic_DNA"/>
</dbReference>
<dbReference type="OrthoDB" id="9800945at2"/>
<gene>
    <name evidence="1" type="ORF">SBA5_160034</name>
</gene>
<dbReference type="Proteomes" id="UP000239735">
    <property type="component" value="Unassembled WGS sequence"/>
</dbReference>
<evidence type="ECO:0000313" key="1">
    <source>
        <dbReference type="EMBL" id="SPE18550.1"/>
    </source>
</evidence>
<dbReference type="InterPro" id="IPR046038">
    <property type="entry name" value="DUF5996"/>
</dbReference>
<protein>
    <recommendedName>
        <fullName evidence="3">Ava_C0101 and related proteins</fullName>
    </recommendedName>
</protein>
<sequence>MAPSRHIDAAECWPALPLVSWKDTCETLHMWTQMVGKVRLALTPPANHWWHVPLYVNSRGLTTSAIPYRSSAFELQFDFVRHELILFTSAGREQSLPLAARSVADFYREFMNMLRSAGIEIKIWPMPVEVPNPIRFDKDYAHAAYDRDAAERFWQILLTVQTVFEEFRSGFIGKCSPIHFFWGSFDLALTRFSGRRAPERPGSDAMTKEAYSHEVSSVGFWPGAGLGDPAFYSYAAPEPQGFSAASVRPGAARYDPQLHEFILMYDDVRNAESPSAALLEFCESTYQAAANLGHWDRQALERQPATASRPASDH</sequence>
<dbReference type="AlphaFoldDB" id="A0A2N9L5M2"/>